<gene>
    <name evidence="1" type="ORF">P691DRAFT_577221</name>
</gene>
<dbReference type="Proteomes" id="UP000807342">
    <property type="component" value="Unassembled WGS sequence"/>
</dbReference>
<name>A0A9P5WYI3_9AGAR</name>
<protein>
    <submittedName>
        <fullName evidence="1">Uncharacterized protein</fullName>
    </submittedName>
</protein>
<proteinExistence type="predicted"/>
<dbReference type="EMBL" id="MU151931">
    <property type="protein sequence ID" value="KAF9441379.1"/>
    <property type="molecule type" value="Genomic_DNA"/>
</dbReference>
<comment type="caution">
    <text evidence="1">The sequence shown here is derived from an EMBL/GenBank/DDBJ whole genome shotgun (WGS) entry which is preliminary data.</text>
</comment>
<reference evidence="1" key="1">
    <citation type="submission" date="2020-11" db="EMBL/GenBank/DDBJ databases">
        <authorList>
            <consortium name="DOE Joint Genome Institute"/>
            <person name="Ahrendt S."/>
            <person name="Riley R."/>
            <person name="Andreopoulos W."/>
            <person name="Labutti K."/>
            <person name="Pangilinan J."/>
            <person name="Ruiz-Duenas F.J."/>
            <person name="Barrasa J.M."/>
            <person name="Sanchez-Garcia M."/>
            <person name="Camarero S."/>
            <person name="Miyauchi S."/>
            <person name="Serrano A."/>
            <person name="Linde D."/>
            <person name="Babiker R."/>
            <person name="Drula E."/>
            <person name="Ayuso-Fernandez I."/>
            <person name="Pacheco R."/>
            <person name="Padilla G."/>
            <person name="Ferreira P."/>
            <person name="Barriuso J."/>
            <person name="Kellner H."/>
            <person name="Castanera R."/>
            <person name="Alfaro M."/>
            <person name="Ramirez L."/>
            <person name="Pisabarro A.G."/>
            <person name="Kuo A."/>
            <person name="Tritt A."/>
            <person name="Lipzen A."/>
            <person name="He G."/>
            <person name="Yan M."/>
            <person name="Ng V."/>
            <person name="Cullen D."/>
            <person name="Martin F."/>
            <person name="Rosso M.-N."/>
            <person name="Henrissat B."/>
            <person name="Hibbett D."/>
            <person name="Martinez A.T."/>
            <person name="Grigoriev I.V."/>
        </authorList>
    </citation>
    <scope>NUCLEOTIDE SEQUENCE</scope>
    <source>
        <strain evidence="1">MF-IS2</strain>
    </source>
</reference>
<sequence>MYVPMYIFCAIELLHVQSPRQPQDVPIPPELQAALDVNLSTQEVIDILCKHHSIPRQVDSDDEDEYKYVLWKRIWRGEYWSTWQLLGKYLGYYPRYWYRFQRPLDPSNPLANIRRTLRGRIITWLCNTQREQNIFWMLDPLVLWSDDARFGASYTARTFMGISKQTNQFGAYLYLDNDYTLNDAICNLVVMLAKACPQYRSLVARALTLDDLMILKKTAHLQFKKLVVEPWEAIKVSHPHYLSKPLLIMIDIFSVHVRWGYLKDRRCGLIELISDYAQSHQNSPLLWLFLCVVECVTQ</sequence>
<dbReference type="AlphaFoldDB" id="A0A9P5WYI3"/>
<evidence type="ECO:0000313" key="2">
    <source>
        <dbReference type="Proteomes" id="UP000807342"/>
    </source>
</evidence>
<organism evidence="1 2">
    <name type="scientific">Macrolepiota fuliginosa MF-IS2</name>
    <dbReference type="NCBI Taxonomy" id="1400762"/>
    <lineage>
        <taxon>Eukaryota</taxon>
        <taxon>Fungi</taxon>
        <taxon>Dikarya</taxon>
        <taxon>Basidiomycota</taxon>
        <taxon>Agaricomycotina</taxon>
        <taxon>Agaricomycetes</taxon>
        <taxon>Agaricomycetidae</taxon>
        <taxon>Agaricales</taxon>
        <taxon>Agaricineae</taxon>
        <taxon>Agaricaceae</taxon>
        <taxon>Macrolepiota</taxon>
    </lineage>
</organism>
<evidence type="ECO:0000313" key="1">
    <source>
        <dbReference type="EMBL" id="KAF9441379.1"/>
    </source>
</evidence>
<dbReference type="OrthoDB" id="7464126at2759"/>
<accession>A0A9P5WYI3</accession>
<keyword evidence="2" id="KW-1185">Reference proteome</keyword>